<sequence length="57" mass="6650">MDEHDPERLYDWGASEPMHVVIHDAEQCLEDFTYPQQHATLEQFICNIHDKGVSHVS</sequence>
<accession>A0A9P7DGJ3</accession>
<reference evidence="1" key="1">
    <citation type="journal article" date="2020" name="New Phytol.">
        <title>Comparative genomics reveals dynamic genome evolution in host specialist ectomycorrhizal fungi.</title>
        <authorList>
            <person name="Lofgren L.A."/>
            <person name="Nguyen N.H."/>
            <person name="Vilgalys R."/>
            <person name="Ruytinx J."/>
            <person name="Liao H.L."/>
            <person name="Branco S."/>
            <person name="Kuo A."/>
            <person name="LaButti K."/>
            <person name="Lipzen A."/>
            <person name="Andreopoulos W."/>
            <person name="Pangilinan J."/>
            <person name="Riley R."/>
            <person name="Hundley H."/>
            <person name="Na H."/>
            <person name="Barry K."/>
            <person name="Grigoriev I.V."/>
            <person name="Stajich J.E."/>
            <person name="Kennedy P.G."/>
        </authorList>
    </citation>
    <scope>NUCLEOTIDE SEQUENCE</scope>
    <source>
        <strain evidence="1">S12</strain>
    </source>
</reference>
<name>A0A9P7DGJ3_9AGAM</name>
<gene>
    <name evidence="1" type="ORF">HD556DRAFT_1444273</name>
</gene>
<evidence type="ECO:0000313" key="2">
    <source>
        <dbReference type="Proteomes" id="UP000719766"/>
    </source>
</evidence>
<dbReference type="AlphaFoldDB" id="A0A9P7DGJ3"/>
<dbReference type="Proteomes" id="UP000719766">
    <property type="component" value="Unassembled WGS sequence"/>
</dbReference>
<dbReference type="GeneID" id="64600519"/>
<keyword evidence="2" id="KW-1185">Reference proteome</keyword>
<evidence type="ECO:0000313" key="1">
    <source>
        <dbReference type="EMBL" id="KAG1792588.1"/>
    </source>
</evidence>
<proteinExistence type="predicted"/>
<comment type="caution">
    <text evidence="1">The sequence shown here is derived from an EMBL/GenBank/DDBJ whole genome shotgun (WGS) entry which is preliminary data.</text>
</comment>
<protein>
    <submittedName>
        <fullName evidence="1">Uncharacterized protein</fullName>
    </submittedName>
</protein>
<dbReference type="RefSeq" id="XP_041159167.1">
    <property type="nucleotide sequence ID" value="XM_041306755.1"/>
</dbReference>
<dbReference type="EMBL" id="JABBWE010000035">
    <property type="protein sequence ID" value="KAG1792588.1"/>
    <property type="molecule type" value="Genomic_DNA"/>
</dbReference>
<organism evidence="1 2">
    <name type="scientific">Suillus plorans</name>
    <dbReference type="NCBI Taxonomy" id="116603"/>
    <lineage>
        <taxon>Eukaryota</taxon>
        <taxon>Fungi</taxon>
        <taxon>Dikarya</taxon>
        <taxon>Basidiomycota</taxon>
        <taxon>Agaricomycotina</taxon>
        <taxon>Agaricomycetes</taxon>
        <taxon>Agaricomycetidae</taxon>
        <taxon>Boletales</taxon>
        <taxon>Suillineae</taxon>
        <taxon>Suillaceae</taxon>
        <taxon>Suillus</taxon>
    </lineage>
</organism>